<sequence>PMDSFVPLDPLESIYVKAESFLKSIPKKSFSSAIDTTCEVPLFKDHAILAKGFFNKLISFPLDDLVDPRHETAMIESLSILCNNLSLISDEQAKEIMSLKANFPSTIQDWRDSVQVKVSGKHLCSTFENTINLVEDLVKTET</sequence>
<dbReference type="Gramene" id="OE9A071747T1">
    <property type="protein sequence ID" value="OE9A071747C1"/>
    <property type="gene ID" value="OE9A071747"/>
</dbReference>
<evidence type="ECO:0000313" key="1">
    <source>
        <dbReference type="EMBL" id="CAA3031345.1"/>
    </source>
</evidence>
<accession>A0A8S0VJ40</accession>
<keyword evidence="2" id="KW-1185">Reference proteome</keyword>
<name>A0A8S0VJ40_OLEEU</name>
<dbReference type="EMBL" id="CACTIH010009439">
    <property type="protein sequence ID" value="CAA3031345.1"/>
    <property type="molecule type" value="Genomic_DNA"/>
</dbReference>
<organism evidence="1 2">
    <name type="scientific">Olea europaea subsp. europaea</name>
    <dbReference type="NCBI Taxonomy" id="158383"/>
    <lineage>
        <taxon>Eukaryota</taxon>
        <taxon>Viridiplantae</taxon>
        <taxon>Streptophyta</taxon>
        <taxon>Embryophyta</taxon>
        <taxon>Tracheophyta</taxon>
        <taxon>Spermatophyta</taxon>
        <taxon>Magnoliopsida</taxon>
        <taxon>eudicotyledons</taxon>
        <taxon>Gunneridae</taxon>
        <taxon>Pentapetalae</taxon>
        <taxon>asterids</taxon>
        <taxon>lamiids</taxon>
        <taxon>Lamiales</taxon>
        <taxon>Oleaceae</taxon>
        <taxon>Oleeae</taxon>
        <taxon>Olea</taxon>
    </lineage>
</organism>
<reference evidence="1 2" key="1">
    <citation type="submission" date="2019-12" db="EMBL/GenBank/DDBJ databases">
        <authorList>
            <person name="Alioto T."/>
            <person name="Alioto T."/>
            <person name="Gomez Garrido J."/>
        </authorList>
    </citation>
    <scope>NUCLEOTIDE SEQUENCE [LARGE SCALE GENOMIC DNA]</scope>
</reference>
<evidence type="ECO:0000313" key="2">
    <source>
        <dbReference type="Proteomes" id="UP000594638"/>
    </source>
</evidence>
<proteinExistence type="predicted"/>
<protein>
    <submittedName>
        <fullName evidence="1">Uncharacterized protein</fullName>
    </submittedName>
</protein>
<feature type="non-terminal residue" evidence="1">
    <location>
        <position position="1"/>
    </location>
</feature>
<comment type="caution">
    <text evidence="1">The sequence shown here is derived from an EMBL/GenBank/DDBJ whole genome shotgun (WGS) entry which is preliminary data.</text>
</comment>
<dbReference type="AlphaFoldDB" id="A0A8S0VJ40"/>
<dbReference type="Proteomes" id="UP000594638">
    <property type="component" value="Unassembled WGS sequence"/>
</dbReference>
<gene>
    <name evidence="1" type="ORF">OLEA9_A071747</name>
</gene>